<dbReference type="SUPFAM" id="SSF56281">
    <property type="entry name" value="Metallo-hydrolase/oxidoreductase"/>
    <property type="match status" value="1"/>
</dbReference>
<dbReference type="GO" id="GO:0004521">
    <property type="term" value="F:RNA endonuclease activity"/>
    <property type="evidence" value="ECO:0007669"/>
    <property type="project" value="TreeGrafter"/>
</dbReference>
<protein>
    <submittedName>
        <fullName evidence="4">Ribonuclease</fullName>
        <ecNumber evidence="4">3.1.-.-</ecNumber>
    </submittedName>
</protein>
<dbReference type="AlphaFoldDB" id="A0A128ERS7"/>
<dbReference type="InterPro" id="IPR011108">
    <property type="entry name" value="RMMBL"/>
</dbReference>
<dbReference type="Gene3D" id="3.40.50.10890">
    <property type="match status" value="1"/>
</dbReference>
<dbReference type="SMART" id="SM00849">
    <property type="entry name" value="Lactamase_B"/>
    <property type="match status" value="1"/>
</dbReference>
<dbReference type="SMART" id="SM01027">
    <property type="entry name" value="Beta-Casp"/>
    <property type="match status" value="1"/>
</dbReference>
<keyword evidence="1 4" id="KW-0378">Hydrolase</keyword>
<dbReference type="InterPro" id="IPR022712">
    <property type="entry name" value="Beta_Casp"/>
</dbReference>
<gene>
    <name evidence="4" type="ORF">GMA8713_00128</name>
</gene>
<evidence type="ECO:0000259" key="2">
    <source>
        <dbReference type="SMART" id="SM00849"/>
    </source>
</evidence>
<dbReference type="Gene3D" id="3.60.15.10">
    <property type="entry name" value="Ribonuclease Z/Hydroxyacylglutathione hydrolase-like"/>
    <property type="match status" value="1"/>
</dbReference>
<dbReference type="OrthoDB" id="9803916at2"/>
<reference evidence="5" key="1">
    <citation type="submission" date="2016-02" db="EMBL/GenBank/DDBJ databases">
        <authorList>
            <person name="Rodrigo-Torres Lidia"/>
            <person name="Arahal R.David."/>
        </authorList>
    </citation>
    <scope>NUCLEOTIDE SEQUENCE [LARGE SCALE GENOMIC DNA]</scope>
    <source>
        <strain evidence="5">CECT 8713</strain>
    </source>
</reference>
<dbReference type="RefSeq" id="WP_062704733.1">
    <property type="nucleotide sequence ID" value="NZ_CAWRCI010000001.1"/>
</dbReference>
<dbReference type="GO" id="GO:0016787">
    <property type="term" value="F:hydrolase activity"/>
    <property type="evidence" value="ECO:0007669"/>
    <property type="project" value="UniProtKB-KW"/>
</dbReference>
<keyword evidence="5" id="KW-1185">Reference proteome</keyword>
<dbReference type="Pfam" id="PF00753">
    <property type="entry name" value="Lactamase_B"/>
    <property type="match status" value="1"/>
</dbReference>
<dbReference type="InterPro" id="IPR036866">
    <property type="entry name" value="RibonucZ/Hydroxyglut_hydro"/>
</dbReference>
<dbReference type="CDD" id="cd16295">
    <property type="entry name" value="TTHA0252-CPSF-like_MBL-fold"/>
    <property type="match status" value="1"/>
</dbReference>
<dbReference type="EMBL" id="FIZY01000001">
    <property type="protein sequence ID" value="CZF77348.1"/>
    <property type="molecule type" value="Genomic_DNA"/>
</dbReference>
<evidence type="ECO:0000313" key="5">
    <source>
        <dbReference type="Proteomes" id="UP000073601"/>
    </source>
</evidence>
<evidence type="ECO:0000259" key="3">
    <source>
        <dbReference type="SMART" id="SM01027"/>
    </source>
</evidence>
<dbReference type="Pfam" id="PF10996">
    <property type="entry name" value="Beta-Casp"/>
    <property type="match status" value="1"/>
</dbReference>
<dbReference type="PANTHER" id="PTHR11203">
    <property type="entry name" value="CLEAVAGE AND POLYADENYLATION SPECIFICITY FACTOR FAMILY MEMBER"/>
    <property type="match status" value="1"/>
</dbReference>
<accession>A0A128ERS7</accession>
<name>A0A128ERS7_9GAMM</name>
<evidence type="ECO:0000313" key="4">
    <source>
        <dbReference type="EMBL" id="CZF77348.1"/>
    </source>
</evidence>
<dbReference type="EC" id="3.1.-.-" evidence="4"/>
<evidence type="ECO:0000256" key="1">
    <source>
        <dbReference type="ARBA" id="ARBA00022801"/>
    </source>
</evidence>
<sequence length="452" mass="50229">MHITHHGAKTGVTGSCHQLTTENGKLLIDCGLFQGDETRPLDIEFDVHDIDALILTHAHIDHIGRLPWLLATGFTSPIYCTPATAKLVPMMLDDALRLQLGLKRKDRQRILKLIESLTVPVNYHTWHTVSHQRSVVADIRFQPAGHILGSAYVEIKLPSKEVIVFSGDLGPNNTPLLPDPTPPERADVLVIESTYGDGVHELIEHRAQRLKALIDRSLLDGGVILIPAFSVGRTQELLFDIEAILATQLNEPERREWSKIPVILDSPMAAKVTERYREFKNLWGKEAKTRLEAGRHPLAFEQCITIDSHRDHQALVNRLKQTGEAAIVVAASGMCNGGRILNYLKALLPDARTDLILAGYQARGTLGRQLQRGQKQVEIDHQRIDVNAHIHAISGYSAHADQSDLLQFIEGIPTKPKEIRIVHGDSDAQEALAKEIEQRGLAERVVMAKDSP</sequence>
<dbReference type="PANTHER" id="PTHR11203:SF37">
    <property type="entry name" value="INTEGRATOR COMPLEX SUBUNIT 11"/>
    <property type="match status" value="1"/>
</dbReference>
<dbReference type="Pfam" id="PF07521">
    <property type="entry name" value="RMMBL"/>
    <property type="match status" value="1"/>
</dbReference>
<organism evidence="4 5">
    <name type="scientific">Grimontia marina</name>
    <dbReference type="NCBI Taxonomy" id="646534"/>
    <lineage>
        <taxon>Bacteria</taxon>
        <taxon>Pseudomonadati</taxon>
        <taxon>Pseudomonadota</taxon>
        <taxon>Gammaproteobacteria</taxon>
        <taxon>Vibrionales</taxon>
        <taxon>Vibrionaceae</taxon>
        <taxon>Grimontia</taxon>
    </lineage>
</organism>
<proteinExistence type="predicted"/>
<feature type="domain" description="Metallo-beta-lactamase" evidence="2">
    <location>
        <begin position="13"/>
        <end position="222"/>
    </location>
</feature>
<dbReference type="InterPro" id="IPR001279">
    <property type="entry name" value="Metallo-B-lactamas"/>
</dbReference>
<dbReference type="InterPro" id="IPR050698">
    <property type="entry name" value="MBL"/>
</dbReference>
<dbReference type="Proteomes" id="UP000073601">
    <property type="component" value="Unassembled WGS sequence"/>
</dbReference>
<feature type="domain" description="Beta-Casp" evidence="3">
    <location>
        <begin position="234"/>
        <end position="370"/>
    </location>
</feature>